<dbReference type="GO" id="GO:0090313">
    <property type="term" value="P:regulation of protein targeting to membrane"/>
    <property type="evidence" value="ECO:0007669"/>
    <property type="project" value="TreeGrafter"/>
</dbReference>
<sequence length="794" mass="83366">MKRFLSILAGVVILIIAILVLIPLFVDPNDHKETIAQKVYEQTGRKLALNGDMNLSLFPWVGVTIDQAALGNPAGFKEATMVSFNQVNVRVKMMPLLSSKVEVDKVVVDGLEAHLIRRADGSDNWSQWGAKGATSSSSSAAAADSSSDAAASSGGGQAGLAGLTLSGVEVTAAKVVFRDEQAGMEARIDPLDLTTGALAMGEPVDLRLHANVAQKSLKGDGQALDGKISFSAQLRPEADFKKMVVAGMKLVIESAAQGLPVAKLHTAFSGDLNVDLDAGTLSLPNSKIAIDADGKDGLGLDKMRAALQGPVKVRLDPLHVGLDNLNLVLQGSGKQLPGGQADMALSAKVMANLAAGNVQVDNLNLEGLGKQLKASGSVSLKDLNKAMTAAWQLKVDPFSPKGLMKQLGMQPLQTADAKVLTHVGMDMAGSLATAGAGSMKLSKLALTLDDTHLNGTVSLPKLDGTAARFDLKGDKLNLDRYAMQGSGEQKAATTEGGSATAGKADENAPFMDEAMMAQLRKLDIKGSVVLDELKAAKGTFEKVTVKVNAKDGVLKMDPFSVNLYKGSMVAKSEMDLRGSEPKFKIFKQLKGVQAGPMLKEMADFKMITGKAEMKFTGDTRGLTPKSLKRHLNGNLNASFADGTLEGLDIVNKVKSAYALAMGKSAPAAEGDGTAFDTMLMNARIKEGVVQHDRLRISAKGLSIDGKGTADIATEEIDYDLKANVSGLGKKPVGVPVKVSGNWNSPKVKVNTAKLVEAAAKEKLKGKLQEKLQDKLGGKGGAAGELLKNLPIKLF</sequence>
<evidence type="ECO:0000256" key="1">
    <source>
        <dbReference type="SAM" id="MobiDB-lite"/>
    </source>
</evidence>
<name>A0A1S7LNS9_MAGMO</name>
<gene>
    <name evidence="4" type="ORF">MAGMO_3654</name>
</gene>
<proteinExistence type="predicted"/>
<evidence type="ECO:0000259" key="3">
    <source>
        <dbReference type="Pfam" id="PF05170"/>
    </source>
</evidence>
<evidence type="ECO:0000313" key="4">
    <source>
        <dbReference type="EMBL" id="CRH07787.1"/>
    </source>
</evidence>
<feature type="compositionally biased region" description="Low complexity" evidence="1">
    <location>
        <begin position="491"/>
        <end position="502"/>
    </location>
</feature>
<dbReference type="InterPro" id="IPR007844">
    <property type="entry name" value="AsmA"/>
</dbReference>
<dbReference type="InterPro" id="IPR052894">
    <property type="entry name" value="AsmA-related"/>
</dbReference>
<dbReference type="GO" id="GO:0005886">
    <property type="term" value="C:plasma membrane"/>
    <property type="evidence" value="ECO:0007669"/>
    <property type="project" value="TreeGrafter"/>
</dbReference>
<keyword evidence="2" id="KW-1133">Transmembrane helix</keyword>
<protein>
    <submittedName>
        <fullName evidence="4">Putative AsmA family protein</fullName>
    </submittedName>
</protein>
<dbReference type="AlphaFoldDB" id="A0A1S7LNS9"/>
<feature type="domain" description="AsmA" evidence="3">
    <location>
        <begin position="5"/>
        <end position="692"/>
    </location>
</feature>
<dbReference type="PANTHER" id="PTHR30441">
    <property type="entry name" value="DUF748 DOMAIN-CONTAINING PROTEIN"/>
    <property type="match status" value="1"/>
</dbReference>
<keyword evidence="2" id="KW-0472">Membrane</keyword>
<keyword evidence="2" id="KW-0812">Transmembrane</keyword>
<accession>A0A1S7LNS9</accession>
<evidence type="ECO:0000256" key="2">
    <source>
        <dbReference type="SAM" id="Phobius"/>
    </source>
</evidence>
<dbReference type="EMBL" id="LO017727">
    <property type="protein sequence ID" value="CRH07787.1"/>
    <property type="molecule type" value="Genomic_DNA"/>
</dbReference>
<organism evidence="4">
    <name type="scientific">Magnetococcus massalia (strain MO-1)</name>
    <dbReference type="NCBI Taxonomy" id="451514"/>
    <lineage>
        <taxon>Bacteria</taxon>
        <taxon>Pseudomonadati</taxon>
        <taxon>Pseudomonadota</taxon>
        <taxon>Magnetococcia</taxon>
        <taxon>Magnetococcales</taxon>
        <taxon>Magnetococcaceae</taxon>
        <taxon>Magnetococcus</taxon>
    </lineage>
</organism>
<dbReference type="Pfam" id="PF05170">
    <property type="entry name" value="AsmA"/>
    <property type="match status" value="1"/>
</dbReference>
<feature type="region of interest" description="Disordered" evidence="1">
    <location>
        <begin position="485"/>
        <end position="505"/>
    </location>
</feature>
<dbReference type="PANTHER" id="PTHR30441:SF4">
    <property type="entry name" value="PROTEIN ASMA"/>
    <property type="match status" value="1"/>
</dbReference>
<reference evidence="4" key="1">
    <citation type="submission" date="2015-04" db="EMBL/GenBank/DDBJ databases">
        <authorList>
            <person name="Syromyatnikov M.Y."/>
            <person name="Popov V.N."/>
        </authorList>
    </citation>
    <scope>NUCLEOTIDE SEQUENCE</scope>
    <source>
        <strain evidence="4">MO-1</strain>
    </source>
</reference>
<feature type="transmembrane region" description="Helical" evidence="2">
    <location>
        <begin position="7"/>
        <end position="26"/>
    </location>
</feature>